<feature type="chain" id="PRO_5034970753" evidence="1">
    <location>
        <begin position="19"/>
        <end position="131"/>
    </location>
</feature>
<proteinExistence type="predicted"/>
<name>A0A8H7WB57_9HELO</name>
<reference evidence="2" key="1">
    <citation type="submission" date="2021-02" db="EMBL/GenBank/DDBJ databases">
        <title>Genome sequence Cadophora malorum strain M34.</title>
        <authorList>
            <person name="Stefanovic E."/>
            <person name="Vu D."/>
            <person name="Scully C."/>
            <person name="Dijksterhuis J."/>
            <person name="Roader J."/>
            <person name="Houbraken J."/>
        </authorList>
    </citation>
    <scope>NUCLEOTIDE SEQUENCE</scope>
    <source>
        <strain evidence="2">M34</strain>
    </source>
</reference>
<evidence type="ECO:0000256" key="1">
    <source>
        <dbReference type="SAM" id="SignalP"/>
    </source>
</evidence>
<gene>
    <name evidence="2" type="ORF">IFR04_006981</name>
</gene>
<dbReference type="OrthoDB" id="3481693at2759"/>
<evidence type="ECO:0000313" key="2">
    <source>
        <dbReference type="EMBL" id="KAG4419849.1"/>
    </source>
</evidence>
<feature type="signal peptide" evidence="1">
    <location>
        <begin position="1"/>
        <end position="18"/>
    </location>
</feature>
<dbReference type="AlphaFoldDB" id="A0A8H7WB57"/>
<organism evidence="2 3">
    <name type="scientific">Cadophora malorum</name>
    <dbReference type="NCBI Taxonomy" id="108018"/>
    <lineage>
        <taxon>Eukaryota</taxon>
        <taxon>Fungi</taxon>
        <taxon>Dikarya</taxon>
        <taxon>Ascomycota</taxon>
        <taxon>Pezizomycotina</taxon>
        <taxon>Leotiomycetes</taxon>
        <taxon>Helotiales</taxon>
        <taxon>Ploettnerulaceae</taxon>
        <taxon>Cadophora</taxon>
    </lineage>
</organism>
<accession>A0A8H7WB57</accession>
<dbReference type="EMBL" id="JAFJYH010000096">
    <property type="protein sequence ID" value="KAG4419849.1"/>
    <property type="molecule type" value="Genomic_DNA"/>
</dbReference>
<keyword evidence="3" id="KW-1185">Reference proteome</keyword>
<sequence length="131" mass="15116">MQLTNILTVALLALGATAMPAPEPEAALEGRTLGLLKCIKSGGKYDWFKHKCNYPEPECPYGKKWDDYKKKCEYPPYDPPKCYQPEHGWCSKSKNEYTTYNKGHDWCKKDGWNKVWCSDDHDAPENCKSQY</sequence>
<comment type="caution">
    <text evidence="2">The sequence shown here is derived from an EMBL/GenBank/DDBJ whole genome shotgun (WGS) entry which is preliminary data.</text>
</comment>
<protein>
    <submittedName>
        <fullName evidence="2">Uncharacterized protein</fullName>
    </submittedName>
</protein>
<dbReference type="Proteomes" id="UP000664132">
    <property type="component" value="Unassembled WGS sequence"/>
</dbReference>
<keyword evidence="1" id="KW-0732">Signal</keyword>
<evidence type="ECO:0000313" key="3">
    <source>
        <dbReference type="Proteomes" id="UP000664132"/>
    </source>
</evidence>